<keyword evidence="4" id="KW-1185">Reference proteome</keyword>
<gene>
    <name evidence="3" type="ORF">AUR04nite_18760</name>
</gene>
<keyword evidence="1" id="KW-0472">Membrane</keyword>
<evidence type="ECO:0000313" key="4">
    <source>
        <dbReference type="Proteomes" id="UP000316612"/>
    </source>
</evidence>
<dbReference type="InterPro" id="IPR027381">
    <property type="entry name" value="LytR/CpsA/Psr_C"/>
</dbReference>
<reference evidence="3 4" key="1">
    <citation type="submission" date="2019-06" db="EMBL/GenBank/DDBJ databases">
        <title>Whole genome shotgun sequence of Glutamicibacter uratoxydans NBRC 15515.</title>
        <authorList>
            <person name="Hosoyama A."/>
            <person name="Uohara A."/>
            <person name="Ohji S."/>
            <person name="Ichikawa N."/>
        </authorList>
    </citation>
    <scope>NUCLEOTIDE SEQUENCE [LARGE SCALE GENOMIC DNA]</scope>
    <source>
        <strain evidence="3 4">NBRC 15515</strain>
    </source>
</reference>
<dbReference type="AlphaFoldDB" id="A0A4Y4DQZ2"/>
<dbReference type="Pfam" id="PF13399">
    <property type="entry name" value="LytR_C"/>
    <property type="match status" value="1"/>
</dbReference>
<keyword evidence="1" id="KW-1133">Transmembrane helix</keyword>
<feature type="transmembrane region" description="Helical" evidence="1">
    <location>
        <begin position="39"/>
        <end position="63"/>
    </location>
</feature>
<protein>
    <recommendedName>
        <fullName evidence="2">LytR/CpsA/Psr regulator C-terminal domain-containing protein</fullName>
    </recommendedName>
</protein>
<proteinExistence type="predicted"/>
<feature type="domain" description="LytR/CpsA/Psr regulator C-terminal" evidence="2">
    <location>
        <begin position="100"/>
        <end position="186"/>
    </location>
</feature>
<evidence type="ECO:0000256" key="1">
    <source>
        <dbReference type="SAM" id="Phobius"/>
    </source>
</evidence>
<comment type="caution">
    <text evidence="3">The sequence shown here is derived from an EMBL/GenBank/DDBJ whole genome shotgun (WGS) entry which is preliminary data.</text>
</comment>
<organism evidence="3 4">
    <name type="scientific">Glutamicibacter uratoxydans</name>
    <name type="common">Arthrobacter uratoxydans</name>
    <dbReference type="NCBI Taxonomy" id="43667"/>
    <lineage>
        <taxon>Bacteria</taxon>
        <taxon>Bacillati</taxon>
        <taxon>Actinomycetota</taxon>
        <taxon>Actinomycetes</taxon>
        <taxon>Micrococcales</taxon>
        <taxon>Micrococcaceae</taxon>
        <taxon>Glutamicibacter</taxon>
    </lineage>
</organism>
<dbReference type="RefSeq" id="WP_141364302.1">
    <property type="nucleotide sequence ID" value="NZ_BAAAJL010000011.1"/>
</dbReference>
<evidence type="ECO:0000259" key="2">
    <source>
        <dbReference type="Pfam" id="PF13399"/>
    </source>
</evidence>
<keyword evidence="1" id="KW-0812">Transmembrane</keyword>
<dbReference type="EMBL" id="BJNY01000009">
    <property type="protein sequence ID" value="GED06344.1"/>
    <property type="molecule type" value="Genomic_DNA"/>
</dbReference>
<evidence type="ECO:0000313" key="3">
    <source>
        <dbReference type="EMBL" id="GED06344.1"/>
    </source>
</evidence>
<dbReference type="Proteomes" id="UP000316612">
    <property type="component" value="Unassembled WGS sequence"/>
</dbReference>
<dbReference type="Gene3D" id="3.30.70.2390">
    <property type="match status" value="1"/>
</dbReference>
<name>A0A4Y4DQZ2_GLUUR</name>
<sequence length="209" mass="22792">MRKQEDRGTWHGAHIVNEQELSFVSDAQAKRRARKRQNIIFSTMAVVVLLAFLTATLVFTGILKFGDTAGASQASGKAPTKIKNAQCPEVNFSYQDPGSFKVRIMNTTDIAGLAGNTAESLEKRGFNIVETTSGMGEYSDQVATVFAGPKGYAQALTVQRQVPGSVFVYDEKAYGTQVSLALGTQFDYLVKERKLDTKPGKLNCAPQEK</sequence>
<dbReference type="OrthoDB" id="4864198at2"/>
<accession>A0A4Y4DQZ2</accession>